<dbReference type="GO" id="GO:0009245">
    <property type="term" value="P:lipid A biosynthetic process"/>
    <property type="evidence" value="ECO:0007669"/>
    <property type="project" value="UniProtKB-UniRule"/>
</dbReference>
<dbReference type="AlphaFoldDB" id="A0A367ZT13"/>
<dbReference type="EC" id="2.4.1.182" evidence="2 10"/>
<dbReference type="PANTHER" id="PTHR30372">
    <property type="entry name" value="LIPID-A-DISACCHARIDE SYNTHASE"/>
    <property type="match status" value="1"/>
</dbReference>
<sequence length="393" mass="43941">MNGAMFRKRVLIVAGETSGDIYASTLIDVLLRHMDLEIFAVGGPQTAKRPVKLLYDSSAWAAIGLIEAIKQAPRLMFVLRRLKRFLYHMRPDLVLLVDYPGFNMRLAREANHLGIPTLYYFPPSKFAVDPRDVADAARHITSVAANFSFTYKVYKKAGANVELVGHPLLDIARPTMSREEAFRQFGLDPARPVIALCPGSRRSELDQILPVMLEAGRLLRQRDPSFQFVVPVAVSDGPEVFGVSKAGLRKMLEESGLPIRLVEGKIYDVMNISRILLISSGTATLEATNIGTPMVITYRVSVVTEIVARLFYKLPEFIGLPNIILGRQAVPELIQWEFTPEKLADTAWEILQSPELYARQKRDLAEVVSHLGRPGAHERVARMAMHLLGEPMD</sequence>
<comment type="function">
    <text evidence="1">Condensation of UDP-2,3-diacylglucosamine and 2,3-diacylglucosamine-1-phosphate to form lipid A disaccharide, a precursor of lipid A, a phosphorylated glycolipid that anchors the lipopolysaccharide to the outer membrane of the cell.</text>
</comment>
<evidence type="ECO:0000256" key="5">
    <source>
        <dbReference type="ARBA" id="ARBA00022556"/>
    </source>
</evidence>
<keyword evidence="6" id="KW-0328">Glycosyltransferase</keyword>
<proteinExistence type="predicted"/>
<comment type="catalytic activity">
    <reaction evidence="9">
        <text>a lipid X + a UDP-2-N,3-O-bis[(3R)-3-hydroxyacyl]-alpha-D-glucosamine = a lipid A disaccharide + UDP + H(+)</text>
        <dbReference type="Rhea" id="RHEA:67828"/>
        <dbReference type="ChEBI" id="CHEBI:15378"/>
        <dbReference type="ChEBI" id="CHEBI:58223"/>
        <dbReference type="ChEBI" id="CHEBI:137748"/>
        <dbReference type="ChEBI" id="CHEBI:176338"/>
        <dbReference type="ChEBI" id="CHEBI:176343"/>
        <dbReference type="EC" id="2.4.1.182"/>
    </reaction>
</comment>
<reference evidence="11 12" key="1">
    <citation type="submission" date="2018-05" db="EMBL/GenBank/DDBJ databases">
        <title>A metagenomic window into the 2 km-deep terrestrial subsurface aquifer revealed taxonomically and functionally diverse microbial community comprising novel uncultured bacterial lineages.</title>
        <authorList>
            <person name="Kadnikov V.V."/>
            <person name="Mardanov A.V."/>
            <person name="Beletsky A.V."/>
            <person name="Banks D."/>
            <person name="Pimenov N.V."/>
            <person name="Frank Y.A."/>
            <person name="Karnachuk O.V."/>
            <person name="Ravin N.V."/>
        </authorList>
    </citation>
    <scope>NUCLEOTIDE SEQUENCE [LARGE SCALE GENOMIC DNA]</scope>
    <source>
        <strain evidence="11">BY5</strain>
    </source>
</reference>
<name>A0A367ZT13_9BACT</name>
<dbReference type="Proteomes" id="UP000252355">
    <property type="component" value="Unassembled WGS sequence"/>
</dbReference>
<organism evidence="11 12">
    <name type="scientific">Candidatus Ozemobacter sibiricus</name>
    <dbReference type="NCBI Taxonomy" id="2268124"/>
    <lineage>
        <taxon>Bacteria</taxon>
        <taxon>Candidatus Ozemobacteria</taxon>
        <taxon>Candidatus Ozemobacterales</taxon>
        <taxon>Candidatus Ozemobacteraceae</taxon>
        <taxon>Candidatus Ozemobacter</taxon>
    </lineage>
</organism>
<dbReference type="Pfam" id="PF02684">
    <property type="entry name" value="LpxB"/>
    <property type="match status" value="1"/>
</dbReference>
<dbReference type="InterPro" id="IPR003835">
    <property type="entry name" value="Glyco_trans_19"/>
</dbReference>
<keyword evidence="5" id="KW-0441">Lipid A biosynthesis</keyword>
<accession>A0A367ZT13</accession>
<evidence type="ECO:0000256" key="2">
    <source>
        <dbReference type="ARBA" id="ARBA00012687"/>
    </source>
</evidence>
<keyword evidence="4" id="KW-0444">Lipid biosynthesis</keyword>
<protein>
    <recommendedName>
        <fullName evidence="3 10">Lipid-A-disaccharide synthase</fullName>
        <ecNumber evidence="2 10">2.4.1.182</ecNumber>
    </recommendedName>
</protein>
<evidence type="ECO:0000256" key="3">
    <source>
        <dbReference type="ARBA" id="ARBA00020902"/>
    </source>
</evidence>
<comment type="caution">
    <text evidence="11">The sequence shown here is derived from an EMBL/GenBank/DDBJ whole genome shotgun (WGS) entry which is preliminary data.</text>
</comment>
<gene>
    <name evidence="11" type="ORF">OZSIB_2153</name>
</gene>
<dbReference type="EMBL" id="QOQW01000002">
    <property type="protein sequence ID" value="RCK81284.1"/>
    <property type="molecule type" value="Genomic_DNA"/>
</dbReference>
<keyword evidence="8" id="KW-0443">Lipid metabolism</keyword>
<evidence type="ECO:0000256" key="10">
    <source>
        <dbReference type="NCBIfam" id="TIGR00215"/>
    </source>
</evidence>
<evidence type="ECO:0000256" key="8">
    <source>
        <dbReference type="ARBA" id="ARBA00023098"/>
    </source>
</evidence>
<dbReference type="Gene3D" id="3.40.50.2000">
    <property type="entry name" value="Glycogen Phosphorylase B"/>
    <property type="match status" value="1"/>
</dbReference>
<keyword evidence="7" id="KW-0808">Transferase</keyword>
<dbReference type="SUPFAM" id="SSF53756">
    <property type="entry name" value="UDP-Glycosyltransferase/glycogen phosphorylase"/>
    <property type="match status" value="1"/>
</dbReference>
<dbReference type="GO" id="GO:0016020">
    <property type="term" value="C:membrane"/>
    <property type="evidence" value="ECO:0007669"/>
    <property type="project" value="GOC"/>
</dbReference>
<dbReference type="GO" id="GO:0005543">
    <property type="term" value="F:phospholipid binding"/>
    <property type="evidence" value="ECO:0007669"/>
    <property type="project" value="TreeGrafter"/>
</dbReference>
<evidence type="ECO:0000313" key="11">
    <source>
        <dbReference type="EMBL" id="RCK81284.1"/>
    </source>
</evidence>
<dbReference type="GO" id="GO:0008915">
    <property type="term" value="F:lipid-A-disaccharide synthase activity"/>
    <property type="evidence" value="ECO:0007669"/>
    <property type="project" value="UniProtKB-UniRule"/>
</dbReference>
<dbReference type="PANTHER" id="PTHR30372:SF4">
    <property type="entry name" value="LIPID-A-DISACCHARIDE SYNTHASE, MITOCHONDRIAL-RELATED"/>
    <property type="match status" value="1"/>
</dbReference>
<evidence type="ECO:0000256" key="7">
    <source>
        <dbReference type="ARBA" id="ARBA00022679"/>
    </source>
</evidence>
<evidence type="ECO:0000256" key="9">
    <source>
        <dbReference type="ARBA" id="ARBA00048975"/>
    </source>
</evidence>
<dbReference type="NCBIfam" id="TIGR00215">
    <property type="entry name" value="lpxB"/>
    <property type="match status" value="1"/>
</dbReference>
<evidence type="ECO:0000256" key="1">
    <source>
        <dbReference type="ARBA" id="ARBA00002056"/>
    </source>
</evidence>
<evidence type="ECO:0000313" key="12">
    <source>
        <dbReference type="Proteomes" id="UP000252355"/>
    </source>
</evidence>
<evidence type="ECO:0000256" key="6">
    <source>
        <dbReference type="ARBA" id="ARBA00022676"/>
    </source>
</evidence>
<evidence type="ECO:0000256" key="4">
    <source>
        <dbReference type="ARBA" id="ARBA00022516"/>
    </source>
</evidence>